<comment type="caution">
    <text evidence="2">The sequence shown here is derived from an EMBL/GenBank/DDBJ whole genome shotgun (WGS) entry which is preliminary data.</text>
</comment>
<keyword evidence="1" id="KW-1133">Transmembrane helix</keyword>
<evidence type="ECO:0000256" key="1">
    <source>
        <dbReference type="SAM" id="Phobius"/>
    </source>
</evidence>
<feature type="transmembrane region" description="Helical" evidence="1">
    <location>
        <begin position="35"/>
        <end position="53"/>
    </location>
</feature>
<accession>A0A3N4PDI9</accession>
<name>A0A3N4PDI9_9GAMM</name>
<organism evidence="2 3">
    <name type="scientific">Candidatus Pantoea deserta</name>
    <dbReference type="NCBI Taxonomy" id="1869313"/>
    <lineage>
        <taxon>Bacteria</taxon>
        <taxon>Pseudomonadati</taxon>
        <taxon>Pseudomonadota</taxon>
        <taxon>Gammaproteobacteria</taxon>
        <taxon>Enterobacterales</taxon>
        <taxon>Erwiniaceae</taxon>
        <taxon>Pantoea</taxon>
    </lineage>
</organism>
<dbReference type="GO" id="GO:0016853">
    <property type="term" value="F:isomerase activity"/>
    <property type="evidence" value="ECO:0007669"/>
    <property type="project" value="UniProtKB-KW"/>
</dbReference>
<gene>
    <name evidence="2" type="ORF">BBB56_17265</name>
</gene>
<dbReference type="OrthoDB" id="6477852at2"/>
<dbReference type="Proteomes" id="UP000281332">
    <property type="component" value="Unassembled WGS sequence"/>
</dbReference>
<feature type="transmembrane region" description="Helical" evidence="1">
    <location>
        <begin position="6"/>
        <end position="23"/>
    </location>
</feature>
<evidence type="ECO:0000313" key="3">
    <source>
        <dbReference type="Proteomes" id="UP000281332"/>
    </source>
</evidence>
<keyword evidence="1" id="KW-0812">Transmembrane</keyword>
<sequence length="269" mass="29617">MDWTHIFLAGYIGAVLTAIAASLRKKGWIGRGGAIALALAGIVGWNIIDVHYLNRSAKQNTEQKIDAAIAGMPIYQVLKEQEPQKFQQIRAQVLAMLKAGQSEQQVIDAIQPQILAIQKSRIAFAPDEQVVAVMQASVAQIAAVQKYSDDACYRFLFPAVKGGINPTNILPQSILLQRIEADVAMMRSAYGPNRHIITSEERQIAQRNAQRLVQSMTPQYGQHLQILSDPRKGIGNEKIACEIYKALWSNVLSLPKSEAAGFIRMALAD</sequence>
<proteinExistence type="predicted"/>
<dbReference type="RefSeq" id="WP_123802155.1">
    <property type="nucleotide sequence ID" value="NZ_RMVG01000015.1"/>
</dbReference>
<keyword evidence="3" id="KW-1185">Reference proteome</keyword>
<keyword evidence="1" id="KW-0472">Membrane</keyword>
<evidence type="ECO:0000313" key="2">
    <source>
        <dbReference type="EMBL" id="RPD97563.1"/>
    </source>
</evidence>
<reference evidence="2 3" key="1">
    <citation type="submission" date="2018-11" db="EMBL/GenBank/DDBJ databases">
        <title>Whole genome sequencing of Pantoea sp. RIT388.</title>
        <authorList>
            <person name="Gan H.M."/>
            <person name="Hudson A.O."/>
        </authorList>
    </citation>
    <scope>NUCLEOTIDE SEQUENCE [LARGE SCALE GENOMIC DNA]</scope>
    <source>
        <strain evidence="2 3">RIT388</strain>
    </source>
</reference>
<keyword evidence="2" id="KW-0413">Isomerase</keyword>
<dbReference type="EMBL" id="RMVG01000015">
    <property type="protein sequence ID" value="RPD97563.1"/>
    <property type="molecule type" value="Genomic_DNA"/>
</dbReference>
<dbReference type="AlphaFoldDB" id="A0A3N4PDI9"/>
<protein>
    <submittedName>
        <fullName evidence="2">Topoisomerase II</fullName>
    </submittedName>
</protein>